<dbReference type="GO" id="GO:0019948">
    <property type="term" value="F:SUMO activating enzyme activity"/>
    <property type="evidence" value="ECO:0007669"/>
    <property type="project" value="TreeGrafter"/>
</dbReference>
<evidence type="ECO:0000313" key="10">
    <source>
        <dbReference type="Proteomes" id="UP000095281"/>
    </source>
</evidence>
<comment type="similarity">
    <text evidence="3">Belongs to the ubiquitin-activating E1 family.</text>
</comment>
<keyword evidence="10" id="KW-1185">Reference proteome</keyword>
<dbReference type="GO" id="GO:0031510">
    <property type="term" value="C:SUMO activating enzyme complex"/>
    <property type="evidence" value="ECO:0007669"/>
    <property type="project" value="TreeGrafter"/>
</dbReference>
<dbReference type="SUPFAM" id="SSF69572">
    <property type="entry name" value="Activating enzymes of the ubiquitin-like proteins"/>
    <property type="match status" value="1"/>
</dbReference>
<dbReference type="Gene3D" id="3.40.50.720">
    <property type="entry name" value="NAD(P)-binding Rossmann-like Domain"/>
    <property type="match status" value="1"/>
</dbReference>
<dbReference type="AlphaFoldDB" id="A0A1I8C2I5"/>
<accession>A0A1I8C2I5</accession>
<keyword evidence="5" id="KW-0539">Nucleus</keyword>
<organism evidence="10 11">
    <name type="scientific">Meloidogyne hapla</name>
    <name type="common">Root-knot nematode worm</name>
    <dbReference type="NCBI Taxonomy" id="6305"/>
    <lineage>
        <taxon>Eukaryota</taxon>
        <taxon>Metazoa</taxon>
        <taxon>Ecdysozoa</taxon>
        <taxon>Nematoda</taxon>
        <taxon>Chromadorea</taxon>
        <taxon>Rhabditida</taxon>
        <taxon>Tylenchina</taxon>
        <taxon>Tylenchomorpha</taxon>
        <taxon>Tylenchoidea</taxon>
        <taxon>Meloidogynidae</taxon>
        <taxon>Meloidogyninae</taxon>
        <taxon>Meloidogyne</taxon>
    </lineage>
</organism>
<evidence type="ECO:0000256" key="2">
    <source>
        <dbReference type="ARBA" id="ARBA00004718"/>
    </source>
</evidence>
<dbReference type="WBParaSite" id="MhA1_Contig912.frz3.gene4">
    <property type="protein sequence ID" value="MhA1_Contig912.frz3.gene4"/>
    <property type="gene ID" value="MhA1_Contig912.frz3.gene4"/>
</dbReference>
<dbReference type="InterPro" id="IPR035985">
    <property type="entry name" value="Ubiquitin-activating_enz"/>
</dbReference>
<keyword evidence="4" id="KW-0833">Ubl conjugation pathway</keyword>
<comment type="subcellular location">
    <subcellularLocation>
        <location evidence="1">Nucleus</location>
    </subcellularLocation>
</comment>
<evidence type="ECO:0000259" key="9">
    <source>
        <dbReference type="Pfam" id="PF00899"/>
    </source>
</evidence>
<dbReference type="Pfam" id="PF00899">
    <property type="entry name" value="ThiF"/>
    <property type="match status" value="1"/>
</dbReference>
<evidence type="ECO:0000256" key="6">
    <source>
        <dbReference type="ARBA" id="ARBA00026003"/>
    </source>
</evidence>
<dbReference type="InterPro" id="IPR000011">
    <property type="entry name" value="UBQ/SUMO-activ_enz_E1-like"/>
</dbReference>
<proteinExistence type="inferred from homology"/>
<dbReference type="Proteomes" id="UP000095281">
    <property type="component" value="Unplaced"/>
</dbReference>
<dbReference type="PANTHER" id="PTHR10953:SF162">
    <property type="entry name" value="SUMO-ACTIVATING ENZYME SUBUNIT 1"/>
    <property type="match status" value="1"/>
</dbReference>
<evidence type="ECO:0000256" key="8">
    <source>
        <dbReference type="ARBA" id="ARBA00044354"/>
    </source>
</evidence>
<comment type="pathway">
    <text evidence="2">Protein modification; protein sumoylation.</text>
</comment>
<dbReference type="GO" id="GO:0016925">
    <property type="term" value="P:protein sumoylation"/>
    <property type="evidence" value="ECO:0007669"/>
    <property type="project" value="TreeGrafter"/>
</dbReference>
<protein>
    <recommendedName>
        <fullName evidence="7">SUMO-activating enzyme subunit 1</fullName>
    </recommendedName>
    <alternativeName>
        <fullName evidence="8">Ubiquitin-like 1-activating enzyme E1A</fullName>
    </alternativeName>
</protein>
<evidence type="ECO:0000313" key="11">
    <source>
        <dbReference type="WBParaSite" id="MhA1_Contig912.frz3.gene4"/>
    </source>
</evidence>
<comment type="subunit">
    <text evidence="6">Heterodimer of SAE1 and UBA2/SAE2. The heterodimer corresponds to the two domains that are encoded on a single polypeptide chain in ubiquitin-activating enzyme E1. Interacts with UBE2I.</text>
</comment>
<dbReference type="OMA" id="YAFFDFT"/>
<dbReference type="InterPro" id="IPR045886">
    <property type="entry name" value="ThiF/MoeB/HesA"/>
</dbReference>
<sequence>MTETNKINSDEVELYDRQIRLWGLDAQNRLRQSSVIIIGLTGLGAEIAKNLMLSGLRSLTLMDDNEISDADRHSQFLISPDDKGNRAQASLERLKLLNPMVQVNIENGSVANKFEDFFKNFDLVILVDQNFDITNKIDKICRKYKIRFQAGGVFGWIGYGFFDFNDHIFLLPKPKETQIIQSILDDVDERIEDCFESKKLGTENESLNIQTFTLEDEDAKIKKNVLFPSFEQTFDIKLGIKKLLRRRFSLPSTYYIIRAFMQIMKEKNGNNYTKDEVIEKWKKVLEEACLEESKQKFTIDDFALFTKPALNSVCAIVGSVLAQEAIKALSQNDIPLKNVFLYSPVDSSGTVCEISA</sequence>
<reference evidence="11" key="1">
    <citation type="submission" date="2016-11" db="UniProtKB">
        <authorList>
            <consortium name="WormBaseParasite"/>
        </authorList>
    </citation>
    <scope>IDENTIFICATION</scope>
</reference>
<dbReference type="PANTHER" id="PTHR10953">
    <property type="entry name" value="UBIQUITIN-ACTIVATING ENZYME E1"/>
    <property type="match status" value="1"/>
</dbReference>
<dbReference type="PRINTS" id="PR01849">
    <property type="entry name" value="UBIQUITINACT"/>
</dbReference>
<evidence type="ECO:0000256" key="5">
    <source>
        <dbReference type="ARBA" id="ARBA00023242"/>
    </source>
</evidence>
<evidence type="ECO:0000256" key="4">
    <source>
        <dbReference type="ARBA" id="ARBA00022786"/>
    </source>
</evidence>
<feature type="domain" description="THIF-type NAD/FAD binding fold" evidence="9">
    <location>
        <begin position="15"/>
        <end position="344"/>
    </location>
</feature>
<evidence type="ECO:0000256" key="7">
    <source>
        <dbReference type="ARBA" id="ARBA00044187"/>
    </source>
</evidence>
<dbReference type="GO" id="GO:0005737">
    <property type="term" value="C:cytoplasm"/>
    <property type="evidence" value="ECO:0007669"/>
    <property type="project" value="TreeGrafter"/>
</dbReference>
<evidence type="ECO:0000256" key="1">
    <source>
        <dbReference type="ARBA" id="ARBA00004123"/>
    </source>
</evidence>
<name>A0A1I8C2I5_MELHA</name>
<dbReference type="InterPro" id="IPR000594">
    <property type="entry name" value="ThiF_NAD_FAD-bd"/>
</dbReference>
<evidence type="ECO:0000256" key="3">
    <source>
        <dbReference type="ARBA" id="ARBA00005673"/>
    </source>
</evidence>